<evidence type="ECO:0000313" key="3">
    <source>
        <dbReference type="Proteomes" id="UP001189429"/>
    </source>
</evidence>
<accession>A0ABN9TIA9</accession>
<feature type="compositionally biased region" description="Low complexity" evidence="1">
    <location>
        <begin position="238"/>
        <end position="280"/>
    </location>
</feature>
<feature type="non-terminal residue" evidence="2">
    <location>
        <position position="1"/>
    </location>
</feature>
<comment type="caution">
    <text evidence="2">The sequence shown here is derived from an EMBL/GenBank/DDBJ whole genome shotgun (WGS) entry which is preliminary data.</text>
</comment>
<proteinExistence type="predicted"/>
<protein>
    <submittedName>
        <fullName evidence="2">Uncharacterized protein</fullName>
    </submittedName>
</protein>
<keyword evidence="3" id="KW-1185">Reference proteome</keyword>
<reference evidence="2" key="1">
    <citation type="submission" date="2023-10" db="EMBL/GenBank/DDBJ databases">
        <authorList>
            <person name="Chen Y."/>
            <person name="Shah S."/>
            <person name="Dougan E. K."/>
            <person name="Thang M."/>
            <person name="Chan C."/>
        </authorList>
    </citation>
    <scope>NUCLEOTIDE SEQUENCE [LARGE SCALE GENOMIC DNA]</scope>
</reference>
<dbReference type="EMBL" id="CAUYUJ010014726">
    <property type="protein sequence ID" value="CAK0845293.1"/>
    <property type="molecule type" value="Genomic_DNA"/>
</dbReference>
<gene>
    <name evidence="2" type="ORF">PCOR1329_LOCUS39120</name>
</gene>
<feature type="region of interest" description="Disordered" evidence="1">
    <location>
        <begin position="192"/>
        <end position="280"/>
    </location>
</feature>
<evidence type="ECO:0000256" key="1">
    <source>
        <dbReference type="SAM" id="MobiDB-lite"/>
    </source>
</evidence>
<evidence type="ECO:0000313" key="2">
    <source>
        <dbReference type="EMBL" id="CAK0845293.1"/>
    </source>
</evidence>
<dbReference type="Proteomes" id="UP001189429">
    <property type="component" value="Unassembled WGS sequence"/>
</dbReference>
<name>A0ABN9TIA9_9DINO</name>
<sequence length="280" mass="28677">PRSLKVERSTPLWPCWPKQPMMTQVGHSKEHSAESGSCGDDIHGHGGVLGARAPGGRVGRGRRAWSSSRHIGGLLRTLQREDPRCVLVVRGVGGLGDWPEYLLSMHFLEFGDVGRVLVARLPRAAQGRGREAAVAEGRGQQTAARPKGQCVDVGFVVMGDPRSVELALRHGSKQTLLASDISIAPFGSTALKTPGCSSTSAGSTSAGRPSGSSRSASFSSGCEAEGLGPSSAGSTETAARAVPRGRAGPAAQAPAVSAPWAPAVRSRSAPPGPARSGAAA</sequence>
<feature type="compositionally biased region" description="Low complexity" evidence="1">
    <location>
        <begin position="194"/>
        <end position="222"/>
    </location>
</feature>
<organism evidence="2 3">
    <name type="scientific">Prorocentrum cordatum</name>
    <dbReference type="NCBI Taxonomy" id="2364126"/>
    <lineage>
        <taxon>Eukaryota</taxon>
        <taxon>Sar</taxon>
        <taxon>Alveolata</taxon>
        <taxon>Dinophyceae</taxon>
        <taxon>Prorocentrales</taxon>
        <taxon>Prorocentraceae</taxon>
        <taxon>Prorocentrum</taxon>
    </lineage>
</organism>